<keyword evidence="9" id="KW-1185">Reference proteome</keyword>
<dbReference type="Gene3D" id="3.40.50.1820">
    <property type="entry name" value="alpha/beta hydrolase"/>
    <property type="match status" value="1"/>
</dbReference>
<reference evidence="8" key="1">
    <citation type="journal article" date="2023" name="Insect Mol. Biol.">
        <title>Genome sequencing provides insights into the evolution of gene families encoding plant cell wall-degrading enzymes in longhorned beetles.</title>
        <authorList>
            <person name="Shin N.R."/>
            <person name="Okamura Y."/>
            <person name="Kirsch R."/>
            <person name="Pauchet Y."/>
        </authorList>
    </citation>
    <scope>NUCLEOTIDE SEQUENCE</scope>
    <source>
        <strain evidence="8">AMC_N1</strain>
    </source>
</reference>
<proteinExistence type="inferred from homology"/>
<gene>
    <name evidence="8" type="ORF">NQ318_015706</name>
</gene>
<evidence type="ECO:0000259" key="7">
    <source>
        <dbReference type="Pfam" id="PF00135"/>
    </source>
</evidence>
<dbReference type="PANTHER" id="PTHR43142">
    <property type="entry name" value="CARBOXYLIC ESTER HYDROLASE"/>
    <property type="match status" value="1"/>
</dbReference>
<comment type="caution">
    <text evidence="8">The sequence shown here is derived from an EMBL/GenBank/DDBJ whole genome shotgun (WGS) entry which is preliminary data.</text>
</comment>
<dbReference type="AlphaFoldDB" id="A0AAV8YIB2"/>
<keyword evidence="2" id="KW-0719">Serine esterase</keyword>
<dbReference type="InterPro" id="IPR002018">
    <property type="entry name" value="CarbesteraseB"/>
</dbReference>
<evidence type="ECO:0000256" key="4">
    <source>
        <dbReference type="ARBA" id="ARBA00023157"/>
    </source>
</evidence>
<evidence type="ECO:0000256" key="3">
    <source>
        <dbReference type="ARBA" id="ARBA00022801"/>
    </source>
</evidence>
<dbReference type="InterPro" id="IPR029058">
    <property type="entry name" value="AB_hydrolase_fold"/>
</dbReference>
<dbReference type="EMBL" id="JAPWTK010000098">
    <property type="protein sequence ID" value="KAJ8950573.1"/>
    <property type="molecule type" value="Genomic_DNA"/>
</dbReference>
<evidence type="ECO:0000256" key="1">
    <source>
        <dbReference type="ARBA" id="ARBA00005964"/>
    </source>
</evidence>
<organism evidence="8 9">
    <name type="scientific">Aromia moschata</name>
    <dbReference type="NCBI Taxonomy" id="1265417"/>
    <lineage>
        <taxon>Eukaryota</taxon>
        <taxon>Metazoa</taxon>
        <taxon>Ecdysozoa</taxon>
        <taxon>Arthropoda</taxon>
        <taxon>Hexapoda</taxon>
        <taxon>Insecta</taxon>
        <taxon>Pterygota</taxon>
        <taxon>Neoptera</taxon>
        <taxon>Endopterygota</taxon>
        <taxon>Coleoptera</taxon>
        <taxon>Polyphaga</taxon>
        <taxon>Cucujiformia</taxon>
        <taxon>Chrysomeloidea</taxon>
        <taxon>Cerambycidae</taxon>
        <taxon>Cerambycinae</taxon>
        <taxon>Callichromatini</taxon>
        <taxon>Aromia</taxon>
    </lineage>
</organism>
<dbReference type="PROSITE" id="PS00122">
    <property type="entry name" value="CARBOXYLESTERASE_B_1"/>
    <property type="match status" value="1"/>
</dbReference>
<accession>A0AAV8YIB2</accession>
<dbReference type="InterPro" id="IPR019826">
    <property type="entry name" value="Carboxylesterase_B_AS"/>
</dbReference>
<dbReference type="PANTHER" id="PTHR43142:SF1">
    <property type="entry name" value="CARBOXYLIC ESTER HYDROLASE"/>
    <property type="match status" value="1"/>
</dbReference>
<keyword evidence="5" id="KW-0325">Glycoprotein</keyword>
<dbReference type="SUPFAM" id="SSF53474">
    <property type="entry name" value="alpha/beta-Hydrolases"/>
    <property type="match status" value="1"/>
</dbReference>
<dbReference type="PROSITE" id="PS00941">
    <property type="entry name" value="CARBOXYLESTERASE_B_2"/>
    <property type="match status" value="1"/>
</dbReference>
<evidence type="ECO:0000256" key="6">
    <source>
        <dbReference type="RuleBase" id="RU361235"/>
    </source>
</evidence>
<comment type="similarity">
    <text evidence="1 6">Belongs to the type-B carboxylesterase/lipase family.</text>
</comment>
<evidence type="ECO:0000313" key="8">
    <source>
        <dbReference type="EMBL" id="KAJ8950573.1"/>
    </source>
</evidence>
<dbReference type="InterPro" id="IPR019819">
    <property type="entry name" value="Carboxylesterase_B_CS"/>
</dbReference>
<dbReference type="GO" id="GO:0052689">
    <property type="term" value="F:carboxylic ester hydrolase activity"/>
    <property type="evidence" value="ECO:0007669"/>
    <property type="project" value="UniProtKB-KW"/>
</dbReference>
<keyword evidence="4" id="KW-1015">Disulfide bond</keyword>
<dbReference type="EC" id="3.1.1.-" evidence="6"/>
<dbReference type="Proteomes" id="UP001162162">
    <property type="component" value="Unassembled WGS sequence"/>
</dbReference>
<keyword evidence="3 6" id="KW-0378">Hydrolase</keyword>
<protein>
    <recommendedName>
        <fullName evidence="6">Carboxylic ester hydrolase</fullName>
        <ecNumber evidence="6">3.1.1.-</ecNumber>
    </recommendedName>
</protein>
<evidence type="ECO:0000256" key="5">
    <source>
        <dbReference type="ARBA" id="ARBA00023180"/>
    </source>
</evidence>
<evidence type="ECO:0000256" key="2">
    <source>
        <dbReference type="ARBA" id="ARBA00022487"/>
    </source>
</evidence>
<dbReference type="Pfam" id="PF00135">
    <property type="entry name" value="COesterase"/>
    <property type="match status" value="1"/>
</dbReference>
<evidence type="ECO:0000313" key="9">
    <source>
        <dbReference type="Proteomes" id="UP001162162"/>
    </source>
</evidence>
<name>A0AAV8YIB2_9CUCU</name>
<sequence length="548" mass="62010">MSAEEVIVTLPNGQIRGRTEVTYSNVTFYAFDEIPYGEPPLGKLRFMVPQPAKNWTGILDCTTNTKICRQMNKYNSMENEDCLYLNVYTPVKPGSQSSLAVMYYIFGGGFEHGSSTFIGAGPHYFMEYGVVIVSVNYRTGPQGFLSTGDAAILGNMGLKDQLLGLKWVQQNIHLFGGDPEKVTIFGQSAGGASVTYQILSKQSSDATETLYSARPLIIAWAMRELMHWQKKRHARDIAYQFATRINSSFDVNQSSEQLLQFLQSVPEEDLAAAANGFKPTGINQDESVQGFFFSPVIEVEHDEAFITENQYTLLEKGDFNKVPLIIGICSEESIGRASNLTNFEKTVTEFEEDVTNFVNEDMHIIDENNKTLAGEEIKKIYTDGQLASNLSTAVRFYSDTSFTRPIIRYAEMQSAYTDVYFYQFSYFGNMTSKEYIYLPGAGAVPHAGDWSFQWAKNNKSNINIYPTNDILTHDRYMGFFTNFSKYLNPTPTQSSLDGQSDVWPRLTQNFFYLDIDTELSIKLNPRSESYAKWVEVYKTWGVPPFDTY</sequence>
<feature type="domain" description="Carboxylesterase type B" evidence="7">
    <location>
        <begin position="6"/>
        <end position="533"/>
    </location>
</feature>